<name>A0A3G8FWD3_9HYME</name>
<evidence type="ECO:0000256" key="12">
    <source>
        <dbReference type="ARBA" id="ARBA00023027"/>
    </source>
</evidence>
<dbReference type="Pfam" id="PF01059">
    <property type="entry name" value="Oxidored_q5_N"/>
    <property type="match status" value="1"/>
</dbReference>
<dbReference type="GO" id="GO:0031966">
    <property type="term" value="C:mitochondrial membrane"/>
    <property type="evidence" value="ECO:0007669"/>
    <property type="project" value="UniProtKB-SubCell"/>
</dbReference>
<evidence type="ECO:0000259" key="19">
    <source>
        <dbReference type="Pfam" id="PF01059"/>
    </source>
</evidence>
<keyword evidence="15 17" id="KW-0472">Membrane</keyword>
<dbReference type="EMBL" id="MH577057">
    <property type="protein sequence ID" value="AZF98992.1"/>
    <property type="molecule type" value="Genomic_DNA"/>
</dbReference>
<dbReference type="PANTHER" id="PTHR43507:SF20">
    <property type="entry name" value="NADH-UBIQUINONE OXIDOREDUCTASE CHAIN 4"/>
    <property type="match status" value="1"/>
</dbReference>
<dbReference type="GO" id="GO:0042773">
    <property type="term" value="P:ATP synthesis coupled electron transport"/>
    <property type="evidence" value="ECO:0007669"/>
    <property type="project" value="InterPro"/>
</dbReference>
<dbReference type="InterPro" id="IPR001750">
    <property type="entry name" value="ND/Mrp_TM"/>
</dbReference>
<keyword evidence="10 17" id="KW-0249">Electron transport</keyword>
<dbReference type="Pfam" id="PF00361">
    <property type="entry name" value="Proton_antipo_M"/>
    <property type="match status" value="1"/>
</dbReference>
<evidence type="ECO:0000256" key="4">
    <source>
        <dbReference type="ARBA" id="ARBA00012944"/>
    </source>
</evidence>
<feature type="transmembrane region" description="Helical" evidence="17">
    <location>
        <begin position="145"/>
        <end position="164"/>
    </location>
</feature>
<accession>A0A3G8FWD3</accession>
<evidence type="ECO:0000256" key="7">
    <source>
        <dbReference type="ARBA" id="ARBA00022660"/>
    </source>
</evidence>
<feature type="transmembrane region" description="Helical" evidence="17">
    <location>
        <begin position="112"/>
        <end position="133"/>
    </location>
</feature>
<evidence type="ECO:0000256" key="6">
    <source>
        <dbReference type="ARBA" id="ARBA00022448"/>
    </source>
</evidence>
<feature type="transmembrane region" description="Helical" evidence="17">
    <location>
        <begin position="213"/>
        <end position="234"/>
    </location>
</feature>
<feature type="transmembrane region" description="Helical" evidence="17">
    <location>
        <begin position="372"/>
        <end position="396"/>
    </location>
</feature>
<feature type="domain" description="NADH:quinone oxidoreductase/Mrp antiporter transmembrane" evidence="18">
    <location>
        <begin position="109"/>
        <end position="389"/>
    </location>
</feature>
<keyword evidence="13 17" id="KW-0830">Ubiquinone</keyword>
<feature type="transmembrane region" description="Helical" evidence="17">
    <location>
        <begin position="184"/>
        <end position="206"/>
    </location>
</feature>
<dbReference type="PANTHER" id="PTHR43507">
    <property type="entry name" value="NADH-UBIQUINONE OXIDOREDUCTASE CHAIN 4"/>
    <property type="match status" value="1"/>
</dbReference>
<evidence type="ECO:0000256" key="3">
    <source>
        <dbReference type="ARBA" id="ARBA00009025"/>
    </source>
</evidence>
<organism evidence="20">
    <name type="scientific">Chinolyda flagellicornis</name>
    <dbReference type="NCBI Taxonomy" id="2492400"/>
    <lineage>
        <taxon>Eukaryota</taxon>
        <taxon>Metazoa</taxon>
        <taxon>Ecdysozoa</taxon>
        <taxon>Arthropoda</taxon>
        <taxon>Hexapoda</taxon>
        <taxon>Insecta</taxon>
        <taxon>Pterygota</taxon>
        <taxon>Neoptera</taxon>
        <taxon>Endopterygota</taxon>
        <taxon>Hymenoptera</taxon>
        <taxon>Pamphilioidea</taxon>
        <taxon>Pamphiliidae</taxon>
        <taxon>Cephalciinae</taxon>
        <taxon>Chinolyda</taxon>
    </lineage>
</organism>
<geneLocation type="mitochondrion" evidence="20"/>
<evidence type="ECO:0000256" key="11">
    <source>
        <dbReference type="ARBA" id="ARBA00022989"/>
    </source>
</evidence>
<dbReference type="AlphaFoldDB" id="A0A3G8FWD3"/>
<feature type="transmembrane region" description="Helical" evidence="17">
    <location>
        <begin position="300"/>
        <end position="321"/>
    </location>
</feature>
<dbReference type="GO" id="GO:0048039">
    <property type="term" value="F:ubiquinone binding"/>
    <property type="evidence" value="ECO:0007669"/>
    <property type="project" value="TreeGrafter"/>
</dbReference>
<feature type="transmembrane region" description="Helical" evidence="17">
    <location>
        <begin position="246"/>
        <end position="265"/>
    </location>
</feature>
<keyword evidence="11 17" id="KW-1133">Transmembrane helix</keyword>
<keyword evidence="9" id="KW-1278">Translocase</keyword>
<sequence length="443" mass="52201">MMMKFLLMMLFMMPLFFFNNMFWLIQNLFMMMVFMFFLFNWSFMYEYKKLSYFMGLDMISFWLIMLTMLIISLMFMASEGLFKSKYYLMMFSFIVMLLLLLLYLTFSSINLFLFYIYFESSLIPTLILILGWGYQPERINAGMYLLFYTLFMSFPLLLSILYIYNYCNSFMFIYLMNIYNKNSLFYLFMLFAFLVKMPMFLAHLWLPKAHVEAPISGSMILAGIMLKLGGYGMMRIMNMISINFNFIWMSVSLIGGFVVSMMCLRQVDMKSLIAYSSVVHMGMILGGMMTLLSWGFNGAYILMIGHGLSSSGLFCLANLIYDRLSSRSLLINKGLMNLMPSMSLWWFLMCSSSMASPPSLNLMGEIILLSSIISWSWMSTFMLMLMSFFSTSYTLYLYSYSQHGNFYSGIYSYSQGYIREYLLLIMHWFPLNFLILKSEIIMF</sequence>
<protein>
    <recommendedName>
        <fullName evidence="5 17">NADH-ubiquinone oxidoreductase chain 4</fullName>
        <ecNumber evidence="4 17">7.1.1.2</ecNumber>
    </recommendedName>
</protein>
<evidence type="ECO:0000256" key="10">
    <source>
        <dbReference type="ARBA" id="ARBA00022982"/>
    </source>
</evidence>
<reference evidence="20" key="1">
    <citation type="journal article" date="2018" name="Int. J. Biol. Macromol.">
        <title>The first mitogenomes of the superfamily Pamphilioidea (Hymenoptera: Symphyta): Mitogenome architecture and phylogenetic inference.</title>
        <authorList>
            <person name="Niu G."/>
            <person name="Korkmaz E.M."/>
            <person name="Dogan O."/>
            <person name="Zhang Y."/>
            <person name="Aydemir M.N."/>
            <person name="Budak M."/>
            <person name="Du S."/>
            <person name="Basibuyuk H.H."/>
            <person name="Wei M."/>
        </authorList>
    </citation>
    <scope>NUCLEOTIDE SEQUENCE</scope>
</reference>
<evidence type="ECO:0000256" key="17">
    <source>
        <dbReference type="RuleBase" id="RU003297"/>
    </source>
</evidence>
<feature type="transmembrane region" description="Helical" evidence="17">
    <location>
        <begin position="59"/>
        <end position="77"/>
    </location>
</feature>
<comment type="similarity">
    <text evidence="3 17">Belongs to the complex I subunit 4 family.</text>
</comment>
<evidence type="ECO:0000259" key="18">
    <source>
        <dbReference type="Pfam" id="PF00361"/>
    </source>
</evidence>
<feature type="transmembrane region" description="Helical" evidence="17">
    <location>
        <begin position="86"/>
        <end position="106"/>
    </location>
</feature>
<feature type="transmembrane region" description="Helical" evidence="17">
    <location>
        <begin position="21"/>
        <end position="39"/>
    </location>
</feature>
<evidence type="ECO:0000256" key="13">
    <source>
        <dbReference type="ARBA" id="ARBA00023075"/>
    </source>
</evidence>
<evidence type="ECO:0000256" key="2">
    <source>
        <dbReference type="ARBA" id="ARBA00004225"/>
    </source>
</evidence>
<keyword evidence="8 17" id="KW-0812">Transmembrane</keyword>
<feature type="transmembrane region" description="Helical" evidence="17">
    <location>
        <begin position="272"/>
        <end position="294"/>
    </location>
</feature>
<dbReference type="GO" id="GO:0015990">
    <property type="term" value="P:electron transport coupled proton transport"/>
    <property type="evidence" value="ECO:0007669"/>
    <property type="project" value="TreeGrafter"/>
</dbReference>
<dbReference type="InterPro" id="IPR000260">
    <property type="entry name" value="NADH4_N"/>
</dbReference>
<dbReference type="GO" id="GO:0003954">
    <property type="term" value="F:NADH dehydrogenase activity"/>
    <property type="evidence" value="ECO:0007669"/>
    <property type="project" value="TreeGrafter"/>
</dbReference>
<dbReference type="EC" id="7.1.1.2" evidence="4 17"/>
<evidence type="ECO:0000256" key="8">
    <source>
        <dbReference type="ARBA" id="ARBA00022692"/>
    </source>
</evidence>
<proteinExistence type="inferred from homology"/>
<evidence type="ECO:0000256" key="16">
    <source>
        <dbReference type="ARBA" id="ARBA00049551"/>
    </source>
</evidence>
<dbReference type="GO" id="GO:0008137">
    <property type="term" value="F:NADH dehydrogenase (ubiquinone) activity"/>
    <property type="evidence" value="ECO:0007669"/>
    <property type="project" value="UniProtKB-UniRule"/>
</dbReference>
<evidence type="ECO:0000256" key="15">
    <source>
        <dbReference type="ARBA" id="ARBA00023136"/>
    </source>
</evidence>
<comment type="function">
    <text evidence="17">Core subunit of the mitochondrial membrane respiratory chain NADH dehydrogenase (Complex I) which catalyzes electron transfer from NADH through the respiratory chain, using ubiquinone as an electron acceptor. Essential for the catalytic activity and assembly of complex I.</text>
</comment>
<evidence type="ECO:0000256" key="1">
    <source>
        <dbReference type="ARBA" id="ARBA00003257"/>
    </source>
</evidence>
<evidence type="ECO:0000256" key="9">
    <source>
        <dbReference type="ARBA" id="ARBA00022967"/>
    </source>
</evidence>
<feature type="transmembrane region" description="Helical" evidence="17">
    <location>
        <begin position="417"/>
        <end position="436"/>
    </location>
</feature>
<evidence type="ECO:0000313" key="20">
    <source>
        <dbReference type="EMBL" id="AZF98992.1"/>
    </source>
</evidence>
<evidence type="ECO:0000256" key="14">
    <source>
        <dbReference type="ARBA" id="ARBA00023128"/>
    </source>
</evidence>
<dbReference type="PRINTS" id="PR01437">
    <property type="entry name" value="NUOXDRDTASE4"/>
</dbReference>
<keyword evidence="7 17" id="KW-0679">Respiratory chain</keyword>
<comment type="subcellular location">
    <subcellularLocation>
        <location evidence="2 17">Mitochondrion membrane</location>
        <topology evidence="2 17">Multi-pass membrane protein</topology>
    </subcellularLocation>
</comment>
<keyword evidence="12 17" id="KW-0520">NAD</keyword>
<feature type="transmembrane region" description="Helical" evidence="17">
    <location>
        <begin position="342"/>
        <end position="360"/>
    </location>
</feature>
<keyword evidence="6 17" id="KW-0813">Transport</keyword>
<comment type="catalytic activity">
    <reaction evidence="16 17">
        <text>a ubiquinone + NADH + 5 H(+)(in) = a ubiquinol + NAD(+) + 4 H(+)(out)</text>
        <dbReference type="Rhea" id="RHEA:29091"/>
        <dbReference type="Rhea" id="RHEA-COMP:9565"/>
        <dbReference type="Rhea" id="RHEA-COMP:9566"/>
        <dbReference type="ChEBI" id="CHEBI:15378"/>
        <dbReference type="ChEBI" id="CHEBI:16389"/>
        <dbReference type="ChEBI" id="CHEBI:17976"/>
        <dbReference type="ChEBI" id="CHEBI:57540"/>
        <dbReference type="ChEBI" id="CHEBI:57945"/>
        <dbReference type="EC" id="7.1.1.2"/>
    </reaction>
</comment>
<evidence type="ECO:0000256" key="5">
    <source>
        <dbReference type="ARBA" id="ARBA00021006"/>
    </source>
</evidence>
<gene>
    <name evidence="20" type="primary">ND4</name>
</gene>
<feature type="domain" description="NADH:ubiquinone oxidoreductase chain 4 N-terminal" evidence="19">
    <location>
        <begin position="2"/>
        <end position="105"/>
    </location>
</feature>
<dbReference type="InterPro" id="IPR003918">
    <property type="entry name" value="NADH_UbQ_OxRdtase"/>
</dbReference>
<comment type="function">
    <text evidence="1">Core subunit of the mitochondrial membrane respiratory chain NADH dehydrogenase (Complex I) that is believed to belong to the minimal assembly required for catalysis. Complex I functions in the transfer of electrons from NADH to the respiratory chain. The immediate electron acceptor for the enzyme is believed to be ubiquinone.</text>
</comment>
<keyword evidence="14 17" id="KW-0496">Mitochondrion</keyword>